<feature type="transmembrane region" description="Helical" evidence="7">
    <location>
        <begin position="31"/>
        <end position="55"/>
    </location>
</feature>
<dbReference type="SUPFAM" id="SSF48317">
    <property type="entry name" value="Acid phosphatase/Vanadium-dependent haloperoxidase"/>
    <property type="match status" value="1"/>
</dbReference>
<keyword evidence="6 7" id="KW-0472">Membrane</keyword>
<dbReference type="AlphaFoldDB" id="A0A329MTV0"/>
<evidence type="ECO:0000313" key="10">
    <source>
        <dbReference type="Proteomes" id="UP000250369"/>
    </source>
</evidence>
<feature type="transmembrane region" description="Helical" evidence="7">
    <location>
        <begin position="157"/>
        <end position="174"/>
    </location>
</feature>
<dbReference type="Pfam" id="PF01569">
    <property type="entry name" value="PAP2"/>
    <property type="match status" value="1"/>
</dbReference>
<evidence type="ECO:0000256" key="4">
    <source>
        <dbReference type="ARBA" id="ARBA00022801"/>
    </source>
</evidence>
<dbReference type="Proteomes" id="UP000250369">
    <property type="component" value="Unassembled WGS sequence"/>
</dbReference>
<dbReference type="InterPro" id="IPR000326">
    <property type="entry name" value="PAP2/HPO"/>
</dbReference>
<dbReference type="PANTHER" id="PTHR14969:SF62">
    <property type="entry name" value="DECAPRENYLPHOSPHORYL-5-PHOSPHORIBOSE PHOSPHATASE RV3807C-RELATED"/>
    <property type="match status" value="1"/>
</dbReference>
<evidence type="ECO:0000256" key="6">
    <source>
        <dbReference type="ARBA" id="ARBA00023136"/>
    </source>
</evidence>
<keyword evidence="10" id="KW-1185">Reference proteome</keyword>
<keyword evidence="2" id="KW-1003">Cell membrane</keyword>
<gene>
    <name evidence="9" type="ORF">DQG23_10925</name>
</gene>
<organism evidence="9 10">
    <name type="scientific">Paenibacillus contaminans</name>
    <dbReference type="NCBI Taxonomy" id="450362"/>
    <lineage>
        <taxon>Bacteria</taxon>
        <taxon>Bacillati</taxon>
        <taxon>Bacillota</taxon>
        <taxon>Bacilli</taxon>
        <taxon>Bacillales</taxon>
        <taxon>Paenibacillaceae</taxon>
        <taxon>Paenibacillus</taxon>
    </lineage>
</organism>
<evidence type="ECO:0000313" key="9">
    <source>
        <dbReference type="EMBL" id="RAV21387.1"/>
    </source>
</evidence>
<evidence type="ECO:0000259" key="8">
    <source>
        <dbReference type="SMART" id="SM00014"/>
    </source>
</evidence>
<dbReference type="InterPro" id="IPR036938">
    <property type="entry name" value="PAP2/HPO_sf"/>
</dbReference>
<protein>
    <submittedName>
        <fullName evidence="9">Phosphatase PAP2 family protein</fullName>
    </submittedName>
</protein>
<dbReference type="Gene3D" id="1.20.144.10">
    <property type="entry name" value="Phosphatidic acid phosphatase type 2/haloperoxidase"/>
    <property type="match status" value="1"/>
</dbReference>
<keyword evidence="5 7" id="KW-1133">Transmembrane helix</keyword>
<evidence type="ECO:0000256" key="7">
    <source>
        <dbReference type="SAM" id="Phobius"/>
    </source>
</evidence>
<name>A0A329MTV0_9BACL</name>
<feature type="transmembrane region" description="Helical" evidence="7">
    <location>
        <begin position="114"/>
        <end position="137"/>
    </location>
</feature>
<dbReference type="EMBL" id="QMFB01000005">
    <property type="protein sequence ID" value="RAV21387.1"/>
    <property type="molecule type" value="Genomic_DNA"/>
</dbReference>
<dbReference type="SMART" id="SM00014">
    <property type="entry name" value="acidPPc"/>
    <property type="match status" value="1"/>
</dbReference>
<dbReference type="OrthoDB" id="9789113at2"/>
<reference evidence="9 10" key="1">
    <citation type="journal article" date="2009" name="Int. J. Syst. Evol. Microbiol.">
        <title>Paenibacillus contaminans sp. nov., isolated from a contaminated laboratory plate.</title>
        <authorList>
            <person name="Chou J.H."/>
            <person name="Lee J.H."/>
            <person name="Lin M.C."/>
            <person name="Chang P.S."/>
            <person name="Arun A.B."/>
            <person name="Young C.C."/>
            <person name="Chen W.M."/>
        </authorList>
    </citation>
    <scope>NUCLEOTIDE SEQUENCE [LARGE SCALE GENOMIC DNA]</scope>
    <source>
        <strain evidence="9 10">CKOBP-6</strain>
    </source>
</reference>
<evidence type="ECO:0000256" key="1">
    <source>
        <dbReference type="ARBA" id="ARBA00004651"/>
    </source>
</evidence>
<dbReference type="GO" id="GO:0016787">
    <property type="term" value="F:hydrolase activity"/>
    <property type="evidence" value="ECO:0007669"/>
    <property type="project" value="UniProtKB-KW"/>
</dbReference>
<evidence type="ECO:0000256" key="3">
    <source>
        <dbReference type="ARBA" id="ARBA00022692"/>
    </source>
</evidence>
<evidence type="ECO:0000256" key="2">
    <source>
        <dbReference type="ARBA" id="ARBA00022475"/>
    </source>
</evidence>
<accession>A0A329MTV0</accession>
<sequence length="175" mass="18973">MSRVIHWLQHYETKLFRLVNNKSRHPALDYLFNRLTHLGGASATIIATLAIALFASGDWRITAWQSAAALAASHLPVAVIKKKYPRLRPYMVLENTNICRNPLKDHSFPSGHSTAIFSVTVPFVLFAPALGFILIPAACLVALSRVYLGLHYPSDCAAGAAIGSLTALLAAILIG</sequence>
<dbReference type="PANTHER" id="PTHR14969">
    <property type="entry name" value="SPHINGOSINE-1-PHOSPHATE PHOSPHOHYDROLASE"/>
    <property type="match status" value="1"/>
</dbReference>
<proteinExistence type="predicted"/>
<keyword evidence="3 7" id="KW-0812">Transmembrane</keyword>
<keyword evidence="4" id="KW-0378">Hydrolase</keyword>
<comment type="caution">
    <text evidence="9">The sequence shown here is derived from an EMBL/GenBank/DDBJ whole genome shotgun (WGS) entry which is preliminary data.</text>
</comment>
<comment type="subcellular location">
    <subcellularLocation>
        <location evidence="1">Cell membrane</location>
        <topology evidence="1">Multi-pass membrane protein</topology>
    </subcellularLocation>
</comment>
<evidence type="ECO:0000256" key="5">
    <source>
        <dbReference type="ARBA" id="ARBA00022989"/>
    </source>
</evidence>
<feature type="domain" description="Phosphatidic acid phosphatase type 2/haloperoxidase" evidence="8">
    <location>
        <begin position="64"/>
        <end position="171"/>
    </location>
</feature>
<dbReference type="GO" id="GO:0005886">
    <property type="term" value="C:plasma membrane"/>
    <property type="evidence" value="ECO:0007669"/>
    <property type="project" value="UniProtKB-SubCell"/>
</dbReference>